<name>A0A518GU47_9PLAN</name>
<dbReference type="PANTHER" id="PTHR43311:SF1">
    <property type="entry name" value="GLUTAMYL-Q TRNA(ASP) SYNTHETASE"/>
    <property type="match status" value="1"/>
</dbReference>
<dbReference type="NCBIfam" id="NF004315">
    <property type="entry name" value="PRK05710.1-4"/>
    <property type="match status" value="1"/>
</dbReference>
<proteinExistence type="inferred from homology"/>
<keyword evidence="5 7" id="KW-0067">ATP-binding</keyword>
<evidence type="ECO:0000313" key="11">
    <source>
        <dbReference type="Proteomes" id="UP000315349"/>
    </source>
</evidence>
<evidence type="ECO:0000256" key="4">
    <source>
        <dbReference type="ARBA" id="ARBA00022833"/>
    </source>
</evidence>
<evidence type="ECO:0000256" key="2">
    <source>
        <dbReference type="ARBA" id="ARBA00022723"/>
    </source>
</evidence>
<feature type="region of interest" description="Disordered" evidence="8">
    <location>
        <begin position="130"/>
        <end position="150"/>
    </location>
</feature>
<evidence type="ECO:0000256" key="3">
    <source>
        <dbReference type="ARBA" id="ARBA00022741"/>
    </source>
</evidence>
<organism evidence="10 11">
    <name type="scientific">Planctopirus ephydatiae</name>
    <dbReference type="NCBI Taxonomy" id="2528019"/>
    <lineage>
        <taxon>Bacteria</taxon>
        <taxon>Pseudomonadati</taxon>
        <taxon>Planctomycetota</taxon>
        <taxon>Planctomycetia</taxon>
        <taxon>Planctomycetales</taxon>
        <taxon>Planctomycetaceae</taxon>
        <taxon>Planctopirus</taxon>
    </lineage>
</organism>
<sequence length="400" mass="44177">MPKTVIESSEGESRNSLSSRSVIQGTWRDGLIMLAQGCKHGTKSCVIFVKRAGETRHGLRKNMAKGRLAPSPTGAQHPGNARTFLVAWLAARSTGSQLILRIEDLDSPRVKPWAMTQAVEDLAWLGLDWDEGPNTQPSASEPNSAKTQNWLDDPAWNGFVQSRRLARYAEIFHALQQGEWIYPCTCSRADVSQAASAPHQGHEPAIYPGTCRHRQVADADQLAEGSYCWRFRTAGFTKPMGWEDRIAGEQSAILPHTLGDFVIAKADGTPAYQLAVVVDDHDMEVGEVVRGDDLIPSTYRQLALYQVLGWTAPEFAHVPLVKGPDGLRLAKRHGDSRLSILREAGVDSREVIGWLACSLGLSSDEAPVSPAELIAEFAWDKIPRQPVTFPREIWDRWLGK</sequence>
<dbReference type="GO" id="GO:0005524">
    <property type="term" value="F:ATP binding"/>
    <property type="evidence" value="ECO:0007669"/>
    <property type="project" value="UniProtKB-KW"/>
</dbReference>
<dbReference type="InterPro" id="IPR014729">
    <property type="entry name" value="Rossmann-like_a/b/a_fold"/>
</dbReference>
<dbReference type="Gene3D" id="3.40.50.620">
    <property type="entry name" value="HUPs"/>
    <property type="match status" value="1"/>
</dbReference>
<accession>A0A518GU47</accession>
<gene>
    <name evidence="10" type="primary">gltX2</name>
    <name evidence="10" type="ORF">Spb1_40600</name>
</gene>
<dbReference type="Pfam" id="PF00749">
    <property type="entry name" value="tRNA-synt_1c"/>
    <property type="match status" value="1"/>
</dbReference>
<keyword evidence="3 7" id="KW-0547">Nucleotide-binding</keyword>
<keyword evidence="7" id="KW-0648">Protein biosynthesis</keyword>
<dbReference type="GO" id="GO:0004818">
    <property type="term" value="F:glutamate-tRNA ligase activity"/>
    <property type="evidence" value="ECO:0007669"/>
    <property type="project" value="UniProtKB-EC"/>
</dbReference>
<evidence type="ECO:0000256" key="8">
    <source>
        <dbReference type="SAM" id="MobiDB-lite"/>
    </source>
</evidence>
<dbReference type="GO" id="GO:0006424">
    <property type="term" value="P:glutamyl-tRNA aminoacylation"/>
    <property type="evidence" value="ECO:0007669"/>
    <property type="project" value="TreeGrafter"/>
</dbReference>
<dbReference type="PANTHER" id="PTHR43311">
    <property type="entry name" value="GLUTAMATE--TRNA LIGASE"/>
    <property type="match status" value="1"/>
</dbReference>
<dbReference type="InterPro" id="IPR000924">
    <property type="entry name" value="Glu/Gln-tRNA-synth"/>
</dbReference>
<feature type="compositionally biased region" description="Polar residues" evidence="8">
    <location>
        <begin position="133"/>
        <end position="150"/>
    </location>
</feature>
<dbReference type="EMBL" id="CP036299">
    <property type="protein sequence ID" value="QDV32112.1"/>
    <property type="molecule type" value="Genomic_DNA"/>
</dbReference>
<evidence type="ECO:0000256" key="6">
    <source>
        <dbReference type="ARBA" id="ARBA00023146"/>
    </source>
</evidence>
<reference evidence="10 11" key="1">
    <citation type="submission" date="2019-02" db="EMBL/GenBank/DDBJ databases">
        <title>Deep-cultivation of Planctomycetes and their phenomic and genomic characterization uncovers novel biology.</title>
        <authorList>
            <person name="Wiegand S."/>
            <person name="Jogler M."/>
            <person name="Boedeker C."/>
            <person name="Pinto D."/>
            <person name="Vollmers J."/>
            <person name="Rivas-Marin E."/>
            <person name="Kohn T."/>
            <person name="Peeters S.H."/>
            <person name="Heuer A."/>
            <person name="Rast P."/>
            <person name="Oberbeckmann S."/>
            <person name="Bunk B."/>
            <person name="Jeske O."/>
            <person name="Meyerdierks A."/>
            <person name="Storesund J.E."/>
            <person name="Kallscheuer N."/>
            <person name="Luecker S."/>
            <person name="Lage O.M."/>
            <person name="Pohl T."/>
            <person name="Merkel B.J."/>
            <person name="Hornburger P."/>
            <person name="Mueller R.-W."/>
            <person name="Bruemmer F."/>
            <person name="Labrenz M."/>
            <person name="Spormann A.M."/>
            <person name="Op den Camp H."/>
            <person name="Overmann J."/>
            <person name="Amann R."/>
            <person name="Jetten M.S.M."/>
            <person name="Mascher T."/>
            <person name="Medema M.H."/>
            <person name="Devos D.P."/>
            <person name="Kaster A.-K."/>
            <person name="Ovreas L."/>
            <person name="Rohde M."/>
            <person name="Galperin M.Y."/>
            <person name="Jogler C."/>
        </authorList>
    </citation>
    <scope>NUCLEOTIDE SEQUENCE [LARGE SCALE GENOMIC DNA]</scope>
    <source>
        <strain evidence="10 11">Spb1</strain>
    </source>
</reference>
<keyword evidence="1 7" id="KW-0436">Ligase</keyword>
<dbReference type="Proteomes" id="UP000315349">
    <property type="component" value="Chromosome"/>
</dbReference>
<keyword evidence="11" id="KW-1185">Reference proteome</keyword>
<comment type="similarity">
    <text evidence="7">Belongs to the class-I aminoacyl-tRNA synthetase family.</text>
</comment>
<dbReference type="InterPro" id="IPR020058">
    <property type="entry name" value="Glu/Gln-tRNA-synth_Ib_cat-dom"/>
</dbReference>
<evidence type="ECO:0000256" key="1">
    <source>
        <dbReference type="ARBA" id="ARBA00022598"/>
    </source>
</evidence>
<evidence type="ECO:0000256" key="7">
    <source>
        <dbReference type="RuleBase" id="RU363037"/>
    </source>
</evidence>
<keyword evidence="2" id="KW-0479">Metal-binding</keyword>
<evidence type="ECO:0000256" key="5">
    <source>
        <dbReference type="ARBA" id="ARBA00022840"/>
    </source>
</evidence>
<dbReference type="KEGG" id="peh:Spb1_40600"/>
<keyword evidence="4" id="KW-0862">Zinc</keyword>
<feature type="domain" description="Glutamyl/glutaminyl-tRNA synthetase class Ib catalytic" evidence="9">
    <location>
        <begin position="66"/>
        <end position="362"/>
    </location>
</feature>
<evidence type="ECO:0000259" key="9">
    <source>
        <dbReference type="Pfam" id="PF00749"/>
    </source>
</evidence>
<keyword evidence="6 7" id="KW-0030">Aminoacyl-tRNA synthetase</keyword>
<evidence type="ECO:0000313" key="10">
    <source>
        <dbReference type="EMBL" id="QDV32112.1"/>
    </source>
</evidence>
<dbReference type="AlphaFoldDB" id="A0A518GU47"/>
<dbReference type="InterPro" id="IPR049940">
    <property type="entry name" value="GluQ/Sye"/>
</dbReference>
<dbReference type="PRINTS" id="PR00987">
    <property type="entry name" value="TRNASYNTHGLU"/>
</dbReference>
<dbReference type="GO" id="GO:0005829">
    <property type="term" value="C:cytosol"/>
    <property type="evidence" value="ECO:0007669"/>
    <property type="project" value="TreeGrafter"/>
</dbReference>
<dbReference type="SUPFAM" id="SSF52374">
    <property type="entry name" value="Nucleotidylyl transferase"/>
    <property type="match status" value="1"/>
</dbReference>
<protein>
    <submittedName>
        <fullName evidence="10">Glutamate--tRNA ligase 2</fullName>
        <ecNumber evidence="10">6.1.1.17</ecNumber>
    </submittedName>
</protein>
<dbReference type="EC" id="6.1.1.17" evidence="10"/>